<dbReference type="InterPro" id="IPR012340">
    <property type="entry name" value="NA-bd_OB-fold"/>
</dbReference>
<dbReference type="Gene3D" id="2.40.50.140">
    <property type="entry name" value="Nucleic acid-binding proteins"/>
    <property type="match status" value="1"/>
</dbReference>
<evidence type="ECO:0000256" key="3">
    <source>
        <dbReference type="RuleBase" id="RU000524"/>
    </source>
</evidence>
<dbReference type="Proteomes" id="UP000183810">
    <property type="component" value="Chromosome"/>
</dbReference>
<dbReference type="NCBIfam" id="NF005851">
    <property type="entry name" value="PRK07772.1"/>
    <property type="match status" value="1"/>
</dbReference>
<accession>A0A1J0VYH4</accession>
<comment type="subunit">
    <text evidence="2">Homotetramer.</text>
</comment>
<name>A0A1J0VYH4_9NOCA</name>
<dbReference type="GO" id="GO:0006260">
    <property type="term" value="P:DNA replication"/>
    <property type="evidence" value="ECO:0007669"/>
    <property type="project" value="InterPro"/>
</dbReference>
<dbReference type="InterPro" id="IPR000424">
    <property type="entry name" value="Primosome_PriB/ssb"/>
</dbReference>
<keyword evidence="1 2" id="KW-0238">DNA-binding</keyword>
<dbReference type="OrthoDB" id="9809878at2"/>
<evidence type="ECO:0000313" key="5">
    <source>
        <dbReference type="EMBL" id="APE37115.1"/>
    </source>
</evidence>
<comment type="caution">
    <text evidence="2">Lacks conserved residue(s) required for the propagation of feature annotation.</text>
</comment>
<evidence type="ECO:0000256" key="1">
    <source>
        <dbReference type="ARBA" id="ARBA00023125"/>
    </source>
</evidence>
<feature type="compositionally biased region" description="Gly residues" evidence="4">
    <location>
        <begin position="181"/>
        <end position="190"/>
    </location>
</feature>
<evidence type="ECO:0000256" key="4">
    <source>
        <dbReference type="SAM" id="MobiDB-lite"/>
    </source>
</evidence>
<keyword evidence="6" id="KW-1185">Reference proteome</keyword>
<feature type="region of interest" description="Disordered" evidence="4">
    <location>
        <begin position="116"/>
        <end position="190"/>
    </location>
</feature>
<reference evidence="5" key="1">
    <citation type="submission" date="2016-11" db="EMBL/GenBank/DDBJ databases">
        <authorList>
            <person name="Jaros S."/>
            <person name="Januszkiewicz K."/>
            <person name="Wedrychowicz H."/>
        </authorList>
    </citation>
    <scope>NUCLEOTIDE SEQUENCE [LARGE SCALE GENOMIC DNA]</scope>
    <source>
        <strain evidence="5">Y48</strain>
    </source>
</reference>
<protein>
    <recommendedName>
        <fullName evidence="2 3">Single-stranded DNA-binding protein</fullName>
        <shortName evidence="2">SSB</shortName>
    </recommendedName>
</protein>
<proteinExistence type="inferred from homology"/>
<dbReference type="HAMAP" id="MF_00984">
    <property type="entry name" value="SSB"/>
    <property type="match status" value="1"/>
</dbReference>
<dbReference type="SUPFAM" id="SSF50249">
    <property type="entry name" value="Nucleic acid-binding proteins"/>
    <property type="match status" value="1"/>
</dbReference>
<evidence type="ECO:0000256" key="2">
    <source>
        <dbReference type="HAMAP-Rule" id="MF_00984"/>
    </source>
</evidence>
<dbReference type="PANTHER" id="PTHR10302:SF27">
    <property type="entry name" value="SINGLE-STRANDED DNA-BINDING PROTEIN"/>
    <property type="match status" value="1"/>
</dbReference>
<dbReference type="GO" id="GO:0003697">
    <property type="term" value="F:single-stranded DNA binding"/>
    <property type="evidence" value="ECO:0007669"/>
    <property type="project" value="UniProtKB-UniRule"/>
</dbReference>
<dbReference type="KEGG" id="nsl:BOX37_27885"/>
<dbReference type="GO" id="GO:0009295">
    <property type="term" value="C:nucleoid"/>
    <property type="evidence" value="ECO:0007669"/>
    <property type="project" value="TreeGrafter"/>
</dbReference>
<dbReference type="EMBL" id="CP018082">
    <property type="protein sequence ID" value="APE37115.1"/>
    <property type="molecule type" value="Genomic_DNA"/>
</dbReference>
<evidence type="ECO:0000313" key="6">
    <source>
        <dbReference type="Proteomes" id="UP000183810"/>
    </source>
</evidence>
<dbReference type="PANTHER" id="PTHR10302">
    <property type="entry name" value="SINGLE-STRANDED DNA-BINDING PROTEIN"/>
    <property type="match status" value="1"/>
</dbReference>
<feature type="compositionally biased region" description="Low complexity" evidence="4">
    <location>
        <begin position="138"/>
        <end position="149"/>
    </location>
</feature>
<gene>
    <name evidence="5" type="ORF">BOX37_27885</name>
</gene>
<dbReference type="NCBIfam" id="TIGR00621">
    <property type="entry name" value="ssb"/>
    <property type="match status" value="1"/>
</dbReference>
<dbReference type="RefSeq" id="WP_071930284.1">
    <property type="nucleotide sequence ID" value="NZ_CP018082.1"/>
</dbReference>
<dbReference type="CDD" id="cd04496">
    <property type="entry name" value="SSB_OBF"/>
    <property type="match status" value="1"/>
</dbReference>
<organism evidence="5 6">
    <name type="scientific">Nocardia mangyaensis</name>
    <dbReference type="NCBI Taxonomy" id="2213200"/>
    <lineage>
        <taxon>Bacteria</taxon>
        <taxon>Bacillati</taxon>
        <taxon>Actinomycetota</taxon>
        <taxon>Actinomycetes</taxon>
        <taxon>Mycobacteriales</taxon>
        <taxon>Nocardiaceae</taxon>
        <taxon>Nocardia</taxon>
    </lineage>
</organism>
<dbReference type="PROSITE" id="PS50935">
    <property type="entry name" value="SSB"/>
    <property type="match status" value="1"/>
</dbReference>
<dbReference type="AlphaFoldDB" id="A0A1J0VYH4"/>
<dbReference type="Pfam" id="PF00436">
    <property type="entry name" value="SSB"/>
    <property type="match status" value="1"/>
</dbReference>
<sequence>MPGEPTLPLIGNLSSEVELTFTPSGVAVAHFTVASTPRYFDRTSNQWRDGDPLFLRCNLWRDAAENAAESLVKGARVLVWGRLKQRSYETRDGDKRTVYELEVDELGPSLRFARAKVTRTTGETGNGPRSGGFGQRDSTTSTTRSSTETAMASGAADPWASDSTTRSDGRESWETPVLAGAGAGFGEPPF</sequence>
<dbReference type="InterPro" id="IPR011344">
    <property type="entry name" value="ssDNA-bd"/>
</dbReference>
<feature type="compositionally biased region" description="Gly residues" evidence="4">
    <location>
        <begin position="124"/>
        <end position="134"/>
    </location>
</feature>